<dbReference type="RefSeq" id="WP_117325537.1">
    <property type="nucleotide sequence ID" value="NZ_QVTE01000011.1"/>
</dbReference>
<dbReference type="InterPro" id="IPR005467">
    <property type="entry name" value="His_kinase_dom"/>
</dbReference>
<protein>
    <recommendedName>
        <fullName evidence="2">histidine kinase</fullName>
        <ecNumber evidence="2">2.7.13.3</ecNumber>
    </recommendedName>
</protein>
<proteinExistence type="predicted"/>
<dbReference type="InterPro" id="IPR004358">
    <property type="entry name" value="Sig_transdc_His_kin-like_C"/>
</dbReference>
<keyword evidence="4" id="KW-0808">Transferase</keyword>
<evidence type="ECO:0000259" key="9">
    <source>
        <dbReference type="PROSITE" id="PS50109"/>
    </source>
</evidence>
<dbReference type="SUPFAM" id="SSF55874">
    <property type="entry name" value="ATPase domain of HSP90 chaperone/DNA topoisomerase II/histidine kinase"/>
    <property type="match status" value="1"/>
</dbReference>
<dbReference type="PROSITE" id="PS50109">
    <property type="entry name" value="HIS_KIN"/>
    <property type="match status" value="1"/>
</dbReference>
<dbReference type="InterPro" id="IPR003594">
    <property type="entry name" value="HATPase_dom"/>
</dbReference>
<dbReference type="AlphaFoldDB" id="A0A372LRF3"/>
<dbReference type="GO" id="GO:0000155">
    <property type="term" value="F:phosphorelay sensor kinase activity"/>
    <property type="evidence" value="ECO:0007669"/>
    <property type="project" value="TreeGrafter"/>
</dbReference>
<evidence type="ECO:0000256" key="6">
    <source>
        <dbReference type="ARBA" id="ARBA00022777"/>
    </source>
</evidence>
<dbReference type="InterPro" id="IPR036890">
    <property type="entry name" value="HATPase_C_sf"/>
</dbReference>
<evidence type="ECO:0000313" key="10">
    <source>
        <dbReference type="EMBL" id="RFU70799.1"/>
    </source>
</evidence>
<evidence type="ECO:0000256" key="3">
    <source>
        <dbReference type="ARBA" id="ARBA00022553"/>
    </source>
</evidence>
<dbReference type="PRINTS" id="PR00344">
    <property type="entry name" value="BCTRLSENSOR"/>
</dbReference>
<dbReference type="Pfam" id="PF02518">
    <property type="entry name" value="HATPase_c"/>
    <property type="match status" value="1"/>
</dbReference>
<evidence type="ECO:0000256" key="1">
    <source>
        <dbReference type="ARBA" id="ARBA00000085"/>
    </source>
</evidence>
<evidence type="ECO:0000313" key="11">
    <source>
        <dbReference type="Proteomes" id="UP000264541"/>
    </source>
</evidence>
<dbReference type="Proteomes" id="UP000264541">
    <property type="component" value="Unassembled WGS sequence"/>
</dbReference>
<keyword evidence="11" id="KW-1185">Reference proteome</keyword>
<comment type="caution">
    <text evidence="10">The sequence shown here is derived from an EMBL/GenBank/DDBJ whole genome shotgun (WGS) entry which is preliminary data.</text>
</comment>
<dbReference type="EC" id="2.7.13.3" evidence="2"/>
<evidence type="ECO:0000256" key="2">
    <source>
        <dbReference type="ARBA" id="ARBA00012438"/>
    </source>
</evidence>
<dbReference type="EMBL" id="QVTE01000011">
    <property type="protein sequence ID" value="RFU70799.1"/>
    <property type="molecule type" value="Genomic_DNA"/>
</dbReference>
<evidence type="ECO:0000256" key="4">
    <source>
        <dbReference type="ARBA" id="ARBA00022679"/>
    </source>
</evidence>
<dbReference type="OrthoDB" id="9790669at2"/>
<organism evidence="10 11">
    <name type="scientific">Peribacillus saganii</name>
    <dbReference type="NCBI Taxonomy" id="2303992"/>
    <lineage>
        <taxon>Bacteria</taxon>
        <taxon>Bacillati</taxon>
        <taxon>Bacillota</taxon>
        <taxon>Bacilli</taxon>
        <taxon>Bacillales</taxon>
        <taxon>Bacillaceae</taxon>
        <taxon>Peribacillus</taxon>
    </lineage>
</organism>
<dbReference type="Gene3D" id="3.30.565.10">
    <property type="entry name" value="Histidine kinase-like ATPase, C-terminal domain"/>
    <property type="match status" value="1"/>
</dbReference>
<keyword evidence="3" id="KW-0597">Phosphoprotein</keyword>
<keyword evidence="7 10" id="KW-0067">ATP-binding</keyword>
<gene>
    <name evidence="10" type="ORF">D0469_04950</name>
</gene>
<feature type="domain" description="Histidine kinase" evidence="9">
    <location>
        <begin position="1"/>
        <end position="81"/>
    </location>
</feature>
<comment type="catalytic activity">
    <reaction evidence="1">
        <text>ATP + protein L-histidine = ADP + protein N-phospho-L-histidine.</text>
        <dbReference type="EC" id="2.7.13.3"/>
    </reaction>
</comment>
<name>A0A372LRF3_9BACI</name>
<keyword evidence="6" id="KW-0418">Kinase</keyword>
<sequence length="97" mass="10894">MNSKFRRCSLIYNKEHGEVEISSTIHKNGLVVNIMDTGAGIAAEEYPKLFVPFYRVDDTNSEEMGIGFSLVKTLVQTMGGSNCWFSIPMRIDEGRSK</sequence>
<reference evidence="10 11" key="1">
    <citation type="submission" date="2018-08" db="EMBL/GenBank/DDBJ databases">
        <title>Bacillus chawlae sp. nov., Bacillus glennii sp. nov., and Bacillus saganii sp. nov. Isolated from the Vehicle Assembly Building at Kennedy Space Center where the Viking Spacecraft were Assembled.</title>
        <authorList>
            <person name="Seuylemezian A."/>
            <person name="Vaishampayan P."/>
        </authorList>
    </citation>
    <scope>NUCLEOTIDE SEQUENCE [LARGE SCALE GENOMIC DNA]</scope>
    <source>
        <strain evidence="10 11">V47-23a</strain>
    </source>
</reference>
<dbReference type="SMART" id="SM00387">
    <property type="entry name" value="HATPase_c"/>
    <property type="match status" value="1"/>
</dbReference>
<evidence type="ECO:0000256" key="5">
    <source>
        <dbReference type="ARBA" id="ARBA00022741"/>
    </source>
</evidence>
<accession>A0A372LRF3</accession>
<evidence type="ECO:0000256" key="8">
    <source>
        <dbReference type="ARBA" id="ARBA00023012"/>
    </source>
</evidence>
<evidence type="ECO:0000256" key="7">
    <source>
        <dbReference type="ARBA" id="ARBA00022840"/>
    </source>
</evidence>
<keyword evidence="5" id="KW-0547">Nucleotide-binding</keyword>
<dbReference type="PANTHER" id="PTHR43547">
    <property type="entry name" value="TWO-COMPONENT HISTIDINE KINASE"/>
    <property type="match status" value="1"/>
</dbReference>
<dbReference type="GO" id="GO:0005524">
    <property type="term" value="F:ATP binding"/>
    <property type="evidence" value="ECO:0007669"/>
    <property type="project" value="UniProtKB-KW"/>
</dbReference>
<keyword evidence="8" id="KW-0902">Two-component regulatory system</keyword>
<dbReference type="PANTHER" id="PTHR43547:SF2">
    <property type="entry name" value="HYBRID SIGNAL TRANSDUCTION HISTIDINE KINASE C"/>
    <property type="match status" value="1"/>
</dbReference>